<evidence type="ECO:0000256" key="2">
    <source>
        <dbReference type="ARBA" id="ARBA00010923"/>
    </source>
</evidence>
<dbReference type="Pfam" id="PF01420">
    <property type="entry name" value="Methylase_S"/>
    <property type="match status" value="1"/>
</dbReference>
<feature type="domain" description="DNA methylase adenine-specific" evidence="6">
    <location>
        <begin position="179"/>
        <end position="381"/>
    </location>
</feature>
<comment type="similarity">
    <text evidence="1">Belongs to the N(4)/N(6)-methyltransferase family.</text>
</comment>
<comment type="similarity">
    <text evidence="2">Belongs to the type-I restriction system S methylase family.</text>
</comment>
<evidence type="ECO:0000259" key="5">
    <source>
        <dbReference type="Pfam" id="PF01420"/>
    </source>
</evidence>
<dbReference type="InterPro" id="IPR000055">
    <property type="entry name" value="Restrct_endonuc_typeI_TRD"/>
</dbReference>
<dbReference type="SUPFAM" id="SSF116734">
    <property type="entry name" value="DNA methylase specificity domain"/>
    <property type="match status" value="1"/>
</dbReference>
<organism evidence="7 8">
    <name type="scientific">Moraxella pluranimalium</name>
    <dbReference type="NCBI Taxonomy" id="470453"/>
    <lineage>
        <taxon>Bacteria</taxon>
        <taxon>Pseudomonadati</taxon>
        <taxon>Pseudomonadota</taxon>
        <taxon>Gammaproteobacteria</taxon>
        <taxon>Moraxellales</taxon>
        <taxon>Moraxellaceae</taxon>
        <taxon>Moraxella</taxon>
    </lineage>
</organism>
<sequence>MTNMSMSKQPIITLKAQWRDQLNVRDIQEIALKALALVATYPMQVAENLDQAIDKAETNHPQAFCGHGRNLLSVEKDRDGFRQFIDHLIGFQTKGLLTADNKFSWVCELLPEIGGREDNPGSALHDRVYQLIDALLVESNSKTLYIPFESRLRHTIMLGRSREVFVEGEFSESVPQLLDLILGGVHYHQSDAPLNPSFVQDGKLQKFDAGFIADPWSCRAPSSTLKHNDRFKIHSNNYDHYLIQHAMQQVEGLLVVAASVSVIASSVASEVEMRQWLLNQKHLKAVIALPNGLVQGMSINSVLMVFDMKQSYDHVEFITLKGSQFIQKQGREISLAETDQLVQLILTNTQSKNKATIAHADIAKQGYVFDPDRYVISDDTKQALDALACHATMRLGNLVQIIRPIAIAKLKQEGQTTIYEVQSGDLPEYGYIDTASKPVLVNDNAFNACMPLFLKANDIIITVRGSVGKVGIVSQDMLDRYQGRVIAGQTNMVLQVIDEKIINAETVLMQLRSSFGQARLQLLSAGALIAGVSLKDLKEFQIAMMPAKQQEQAAKDLLIQQAIKQEIIQKQTQARQLDNNIWVWQQ</sequence>
<keyword evidence="4" id="KW-0238">DNA-binding</keyword>
<dbReference type="STRING" id="470453.B0680_04840"/>
<evidence type="ECO:0000256" key="1">
    <source>
        <dbReference type="ARBA" id="ARBA00006594"/>
    </source>
</evidence>
<comment type="caution">
    <text evidence="7">The sequence shown here is derived from an EMBL/GenBank/DDBJ whole genome shotgun (WGS) entry which is preliminary data.</text>
</comment>
<reference evidence="7 8" key="1">
    <citation type="submission" date="2017-02" db="EMBL/GenBank/DDBJ databases">
        <title>Draft genome sequence of Moraxella pluranimalium CCUG 54913T type strain.</title>
        <authorList>
            <person name="Salva-Serra F."/>
            <person name="Engstrom-Jakobsson H."/>
            <person name="Thorell K."/>
            <person name="Jaen-Luchoro D."/>
            <person name="Gonzales-Siles L."/>
            <person name="Karlsson R."/>
            <person name="Yazdan S."/>
            <person name="Boulund F."/>
            <person name="Johnning A."/>
            <person name="Engstrand L."/>
            <person name="Kristiansson E."/>
            <person name="Moore E."/>
        </authorList>
    </citation>
    <scope>NUCLEOTIDE SEQUENCE [LARGE SCALE GENOMIC DNA]</scope>
    <source>
        <strain evidence="7 8">CCUG 54913</strain>
    </source>
</reference>
<dbReference type="EMBL" id="MUYU01000012">
    <property type="protein sequence ID" value="OOS24117.1"/>
    <property type="molecule type" value="Genomic_DNA"/>
</dbReference>
<dbReference type="AlphaFoldDB" id="A0A1T0CP40"/>
<evidence type="ECO:0000313" key="7">
    <source>
        <dbReference type="EMBL" id="OOS24117.1"/>
    </source>
</evidence>
<dbReference type="RefSeq" id="WP_078253948.1">
    <property type="nucleotide sequence ID" value="NZ_MUYU01000012.1"/>
</dbReference>
<protein>
    <recommendedName>
        <fullName evidence="9">DNA methylase adenine-specific domain-containing protein</fullName>
    </recommendedName>
</protein>
<keyword evidence="3" id="KW-0680">Restriction system</keyword>
<dbReference type="Gene3D" id="3.90.220.20">
    <property type="entry name" value="DNA methylase specificity domains"/>
    <property type="match status" value="1"/>
</dbReference>
<dbReference type="InterPro" id="IPR029063">
    <property type="entry name" value="SAM-dependent_MTases_sf"/>
</dbReference>
<evidence type="ECO:0000256" key="3">
    <source>
        <dbReference type="ARBA" id="ARBA00022747"/>
    </source>
</evidence>
<dbReference type="Pfam" id="PF02384">
    <property type="entry name" value="N6_Mtase"/>
    <property type="match status" value="1"/>
</dbReference>
<evidence type="ECO:0008006" key="9">
    <source>
        <dbReference type="Google" id="ProtNLM"/>
    </source>
</evidence>
<evidence type="ECO:0000256" key="4">
    <source>
        <dbReference type="ARBA" id="ARBA00023125"/>
    </source>
</evidence>
<dbReference type="GO" id="GO:0008170">
    <property type="term" value="F:N-methyltransferase activity"/>
    <property type="evidence" value="ECO:0007669"/>
    <property type="project" value="InterPro"/>
</dbReference>
<dbReference type="SUPFAM" id="SSF53335">
    <property type="entry name" value="S-adenosyl-L-methionine-dependent methyltransferases"/>
    <property type="match status" value="1"/>
</dbReference>
<evidence type="ECO:0000259" key="6">
    <source>
        <dbReference type="Pfam" id="PF02384"/>
    </source>
</evidence>
<dbReference type="Proteomes" id="UP000189800">
    <property type="component" value="Unassembled WGS sequence"/>
</dbReference>
<proteinExistence type="inferred from homology"/>
<dbReference type="InterPro" id="IPR003356">
    <property type="entry name" value="DNA_methylase_A-5"/>
</dbReference>
<keyword evidence="8" id="KW-1185">Reference proteome</keyword>
<dbReference type="Gene3D" id="3.40.50.150">
    <property type="entry name" value="Vaccinia Virus protein VP39"/>
    <property type="match status" value="1"/>
</dbReference>
<dbReference type="InterPro" id="IPR044946">
    <property type="entry name" value="Restrct_endonuc_typeI_TRD_sf"/>
</dbReference>
<dbReference type="GO" id="GO:0009307">
    <property type="term" value="P:DNA restriction-modification system"/>
    <property type="evidence" value="ECO:0007669"/>
    <property type="project" value="UniProtKB-KW"/>
</dbReference>
<name>A0A1T0CP40_9GAMM</name>
<evidence type="ECO:0000313" key="8">
    <source>
        <dbReference type="Proteomes" id="UP000189800"/>
    </source>
</evidence>
<dbReference type="OrthoDB" id="9784823at2"/>
<dbReference type="GO" id="GO:0003677">
    <property type="term" value="F:DNA binding"/>
    <property type="evidence" value="ECO:0007669"/>
    <property type="project" value="UniProtKB-KW"/>
</dbReference>
<feature type="domain" description="Type I restriction modification DNA specificity" evidence="5">
    <location>
        <begin position="440"/>
        <end position="557"/>
    </location>
</feature>
<accession>A0A1T0CP40</accession>
<gene>
    <name evidence="7" type="ORF">B0680_04840</name>
</gene>